<evidence type="ECO:0000256" key="9">
    <source>
        <dbReference type="ARBA" id="ARBA00048048"/>
    </source>
</evidence>
<evidence type="ECO:0000313" key="14">
    <source>
        <dbReference type="Proteomes" id="UP001233271"/>
    </source>
</evidence>
<dbReference type="AlphaFoldDB" id="A0AA48LA81"/>
<dbReference type="InterPro" id="IPR039859">
    <property type="entry name" value="PFA4/ZDH16/20/ERF2-like"/>
</dbReference>
<evidence type="ECO:0000259" key="12">
    <source>
        <dbReference type="Pfam" id="PF01529"/>
    </source>
</evidence>
<evidence type="ECO:0000256" key="6">
    <source>
        <dbReference type="ARBA" id="ARBA00023139"/>
    </source>
</evidence>
<keyword evidence="7" id="KW-0449">Lipoprotein</keyword>
<evidence type="ECO:0000256" key="4">
    <source>
        <dbReference type="ARBA" id="ARBA00022989"/>
    </source>
</evidence>
<sequence length="379" mass="42359">MSLIRAASGAVIRCFRCFEGVADYVTGAAGPVFIGLAWVLTSVGGFVFFDVVASALSWPTTLLFLPIYVLVPLNMYGQYYLVTHISPGYPVARSEKDTRLLYPARGSFFTPERWGWERKGPTPIPAGPHLGMRVRRCRKCEGPKPERTHHCSVCNRCVLQMDHHCPWINACVGLHNQRHFVLFMVWLSFACWVVAVLGYPHFWTSVDMRHAWPAFTPRIAFTLIWVLSIAIGFAVPVLGGWHLYMVAKGETSIESHDNEYLTRKAKEEGLIYLNPYDQGKRRNLEFFFNIGPEGYPPITLLFPLLVPPSTNGWVWPHRTFPSPAPRVGSLHAPELAAGLIDRNDRESGQGDGPGGRYVMGGGDELTDDEGGGGGWWEPE</sequence>
<evidence type="ECO:0000256" key="11">
    <source>
        <dbReference type="SAM" id="MobiDB-lite"/>
    </source>
</evidence>
<evidence type="ECO:0000256" key="5">
    <source>
        <dbReference type="ARBA" id="ARBA00023136"/>
    </source>
</evidence>
<protein>
    <recommendedName>
        <fullName evidence="10">Palmitoyltransferase</fullName>
        <ecNumber evidence="10">2.3.1.225</ecNumber>
    </recommendedName>
</protein>
<dbReference type="PANTHER" id="PTHR12246">
    <property type="entry name" value="PALMITOYLTRANSFERASE ZDHHC16"/>
    <property type="match status" value="1"/>
</dbReference>
<dbReference type="KEGG" id="ccac:CcaHIS019_0703460"/>
<keyword evidence="6" id="KW-0564">Palmitate</keyword>
<gene>
    <name evidence="13" type="ORF">CcaverHIS019_0703460</name>
</gene>
<keyword evidence="3 10" id="KW-0812">Transmembrane</keyword>
<evidence type="ECO:0000256" key="2">
    <source>
        <dbReference type="ARBA" id="ARBA00022679"/>
    </source>
</evidence>
<evidence type="ECO:0000256" key="7">
    <source>
        <dbReference type="ARBA" id="ARBA00023288"/>
    </source>
</evidence>
<dbReference type="RefSeq" id="XP_060460030.1">
    <property type="nucleotide sequence ID" value="XM_060603769.1"/>
</dbReference>
<keyword evidence="5 10" id="KW-0472">Membrane</keyword>
<comment type="catalytic activity">
    <reaction evidence="9 10">
        <text>L-cysteinyl-[protein] + hexadecanoyl-CoA = S-hexadecanoyl-L-cysteinyl-[protein] + CoA</text>
        <dbReference type="Rhea" id="RHEA:36683"/>
        <dbReference type="Rhea" id="RHEA-COMP:10131"/>
        <dbReference type="Rhea" id="RHEA-COMP:11032"/>
        <dbReference type="ChEBI" id="CHEBI:29950"/>
        <dbReference type="ChEBI" id="CHEBI:57287"/>
        <dbReference type="ChEBI" id="CHEBI:57379"/>
        <dbReference type="ChEBI" id="CHEBI:74151"/>
        <dbReference type="EC" id="2.3.1.225"/>
    </reaction>
</comment>
<keyword evidence="14" id="KW-1185">Reference proteome</keyword>
<feature type="transmembrane region" description="Helical" evidence="10">
    <location>
        <begin position="219"/>
        <end position="244"/>
    </location>
</feature>
<feature type="transmembrane region" description="Helical" evidence="10">
    <location>
        <begin position="21"/>
        <end position="40"/>
    </location>
</feature>
<keyword evidence="8 10" id="KW-0012">Acyltransferase</keyword>
<dbReference type="GO" id="GO:0019706">
    <property type="term" value="F:protein-cysteine S-palmitoyltransferase activity"/>
    <property type="evidence" value="ECO:0007669"/>
    <property type="project" value="UniProtKB-EC"/>
</dbReference>
<keyword evidence="4 10" id="KW-1133">Transmembrane helix</keyword>
<dbReference type="PROSITE" id="PS50216">
    <property type="entry name" value="DHHC"/>
    <property type="match status" value="1"/>
</dbReference>
<dbReference type="GO" id="GO:0016020">
    <property type="term" value="C:membrane"/>
    <property type="evidence" value="ECO:0007669"/>
    <property type="project" value="UniProtKB-SubCell"/>
</dbReference>
<dbReference type="EMBL" id="AP028219">
    <property type="protein sequence ID" value="BEI94765.1"/>
    <property type="molecule type" value="Genomic_DNA"/>
</dbReference>
<dbReference type="Proteomes" id="UP001233271">
    <property type="component" value="Chromosome 7b"/>
</dbReference>
<feature type="compositionally biased region" description="Gly residues" evidence="11">
    <location>
        <begin position="349"/>
        <end position="363"/>
    </location>
</feature>
<evidence type="ECO:0000256" key="8">
    <source>
        <dbReference type="ARBA" id="ARBA00023315"/>
    </source>
</evidence>
<evidence type="ECO:0000256" key="10">
    <source>
        <dbReference type="RuleBase" id="RU079119"/>
    </source>
</evidence>
<proteinExistence type="inferred from homology"/>
<comment type="subcellular location">
    <subcellularLocation>
        <location evidence="1">Membrane</location>
        <topology evidence="1">Multi-pass membrane protein</topology>
    </subcellularLocation>
</comment>
<reference evidence="13" key="1">
    <citation type="journal article" date="2023" name="BMC Genomics">
        <title>Chromosome-level genome assemblies of Cutaneotrichosporon spp. (Trichosporonales, Basidiomycota) reveal imbalanced evolution between nucleotide sequences and chromosome synteny.</title>
        <authorList>
            <person name="Kobayashi Y."/>
            <person name="Kayamori A."/>
            <person name="Aoki K."/>
            <person name="Shiwa Y."/>
            <person name="Matsutani M."/>
            <person name="Fujita N."/>
            <person name="Sugita T."/>
            <person name="Iwasaki W."/>
            <person name="Tanaka N."/>
            <person name="Takashima M."/>
        </authorList>
    </citation>
    <scope>NUCLEOTIDE SEQUENCE</scope>
    <source>
        <strain evidence="13">HIS019</strain>
    </source>
</reference>
<feature type="transmembrane region" description="Helical" evidence="10">
    <location>
        <begin position="46"/>
        <end position="71"/>
    </location>
</feature>
<evidence type="ECO:0000313" key="13">
    <source>
        <dbReference type="EMBL" id="BEI94765.1"/>
    </source>
</evidence>
<dbReference type="GeneID" id="85498635"/>
<evidence type="ECO:0000256" key="3">
    <source>
        <dbReference type="ARBA" id="ARBA00022692"/>
    </source>
</evidence>
<name>A0AA48LA81_9TREE</name>
<dbReference type="InterPro" id="IPR001594">
    <property type="entry name" value="Palmitoyltrfase_DHHC"/>
</dbReference>
<accession>A0AA48LA81</accession>
<feature type="region of interest" description="Disordered" evidence="11">
    <location>
        <begin position="340"/>
        <end position="379"/>
    </location>
</feature>
<organism evidence="13 14">
    <name type="scientific">Cutaneotrichosporon cavernicola</name>
    <dbReference type="NCBI Taxonomy" id="279322"/>
    <lineage>
        <taxon>Eukaryota</taxon>
        <taxon>Fungi</taxon>
        <taxon>Dikarya</taxon>
        <taxon>Basidiomycota</taxon>
        <taxon>Agaricomycotina</taxon>
        <taxon>Tremellomycetes</taxon>
        <taxon>Trichosporonales</taxon>
        <taxon>Trichosporonaceae</taxon>
        <taxon>Cutaneotrichosporon</taxon>
    </lineage>
</organism>
<dbReference type="EC" id="2.3.1.225" evidence="10"/>
<keyword evidence="2 10" id="KW-0808">Transferase</keyword>
<evidence type="ECO:0000256" key="1">
    <source>
        <dbReference type="ARBA" id="ARBA00004141"/>
    </source>
</evidence>
<dbReference type="Pfam" id="PF01529">
    <property type="entry name" value="DHHC"/>
    <property type="match status" value="1"/>
</dbReference>
<comment type="similarity">
    <text evidence="10">Belongs to the DHHC palmitoyltransferase family.</text>
</comment>
<feature type="domain" description="Palmitoyltransferase DHHC" evidence="12">
    <location>
        <begin position="136"/>
        <end position="256"/>
    </location>
</feature>
<feature type="transmembrane region" description="Helical" evidence="10">
    <location>
        <begin position="180"/>
        <end position="199"/>
    </location>
</feature>
<comment type="domain">
    <text evidence="10">The DHHC domain is required for palmitoyltransferase activity.</text>
</comment>